<dbReference type="Pfam" id="PF00651">
    <property type="entry name" value="BTB"/>
    <property type="match status" value="1"/>
</dbReference>
<dbReference type="InterPro" id="IPR011333">
    <property type="entry name" value="SKP1/BTB/POZ_sf"/>
</dbReference>
<dbReference type="Pfam" id="PF07707">
    <property type="entry name" value="BACK"/>
    <property type="match status" value="1"/>
</dbReference>
<proteinExistence type="predicted"/>
<dbReference type="SUPFAM" id="SSF117281">
    <property type="entry name" value="Kelch motif"/>
    <property type="match status" value="1"/>
</dbReference>
<dbReference type="PROSITE" id="PS50097">
    <property type="entry name" value="BTB"/>
    <property type="match status" value="1"/>
</dbReference>
<dbReference type="Gene3D" id="3.30.710.10">
    <property type="entry name" value="Potassium Channel Kv1.1, Chain A"/>
    <property type="match status" value="1"/>
</dbReference>
<dbReference type="SUPFAM" id="SSF54695">
    <property type="entry name" value="POZ domain"/>
    <property type="match status" value="1"/>
</dbReference>
<dbReference type="EMBL" id="KP143769">
    <property type="protein sequence ID" value="AKJ93670.1"/>
    <property type="molecule type" value="Genomic_DNA"/>
</dbReference>
<evidence type="ECO:0000313" key="1">
    <source>
        <dbReference type="EMBL" id="AKJ93670.1"/>
    </source>
</evidence>
<sequence length="483" mass="55191">MPTFVNAVYCKNILGSFTTTKYKVAIDAIGGEIIVNSTILKKLSPYFSSRLRQKYTKNKDSSNRVCLAIDINSLTSIVVYAYTGKVYIDCHNVVNLLRASITTSVEFIIHTCINFIIKDFKKEYCLECYSMGIEYGLSNLLSYTKDFIATHFLEMENDIIDHFDFISIKLILESDKLNVPDEDYVVNFIIRWYMKRKNNLGNLVILVKNIIRFNYLSPNGMDNIMWILDGTELCISDTNPRISYTYPFMNDSNMKNMDYIIEAFNMCTSTHIGELVYLIGGWINNEIHNKVIAIDYVSNKWIPVPPMNSPRLYASGVSCNNKLYVLGGLPNPTSVECWHHGSAGWINMPSLLKPRCNPATASLNNVIYVIGGHSETDTTTEFLLLDHHKWNFGPLTHYPHHKSCAIVFNKKLFVVGRHTEIYNNFSNVWNIAGNPVYPRDNPELIIMGNKLLLMGGFYGGEYVGHMEIFNPRNDSWSIWNGKL</sequence>
<dbReference type="OrthoDB" id="3226at10239"/>
<gene>
    <name evidence="1" type="ORF">RCNV-Herman-036</name>
</gene>
<dbReference type="Proteomes" id="UP000101745">
    <property type="component" value="Segment"/>
</dbReference>
<dbReference type="KEGG" id="vg:24528070"/>
<accession>A0A0G3FXJ1</accession>
<dbReference type="InterPro" id="IPR015915">
    <property type="entry name" value="Kelch-typ_b-propeller"/>
</dbReference>
<dbReference type="InterPro" id="IPR011705">
    <property type="entry name" value="BACK"/>
</dbReference>
<name>A0A0G3FXJ1_RACVI</name>
<dbReference type="SMART" id="SM00612">
    <property type="entry name" value="Kelch"/>
    <property type="match status" value="3"/>
</dbReference>
<dbReference type="Gene3D" id="2.120.10.80">
    <property type="entry name" value="Kelch-type beta propeller"/>
    <property type="match status" value="1"/>
</dbReference>
<dbReference type="Pfam" id="PF01344">
    <property type="entry name" value="Kelch_1"/>
    <property type="match status" value="3"/>
</dbReference>
<dbReference type="PANTHER" id="PTHR24412:SF489">
    <property type="entry name" value="RING FINGER DOMAIN AND KELCH REPEAT-CONTAINING PROTEIN DDB_G0271372"/>
    <property type="match status" value="1"/>
</dbReference>
<dbReference type="PANTHER" id="PTHR24412">
    <property type="entry name" value="KELCH PROTEIN"/>
    <property type="match status" value="1"/>
</dbReference>
<dbReference type="Gene3D" id="1.25.40.420">
    <property type="match status" value="1"/>
</dbReference>
<dbReference type="GeneID" id="24528070"/>
<reference evidence="1 2" key="1">
    <citation type="journal article" date="2015" name="J. Gen. Virol.">
        <title>Genome sequence and comparative virulence of raccoonpox virus: the first North American poxvirus sequence.</title>
        <authorList>
            <person name="Fleischauer C."/>
            <person name="Upton C."/>
            <person name="Victoria J."/>
            <person name="Jones G.J."/>
            <person name="Roper R.L."/>
        </authorList>
    </citation>
    <scope>NUCLEOTIDE SEQUENCE [LARGE SCALE GENOMIC DNA]</scope>
    <source>
        <strain evidence="1 2">Herman</strain>
    </source>
</reference>
<organism evidence="1 2">
    <name type="scientific">Raccoon poxvirus</name>
    <name type="common">RCN</name>
    <dbReference type="NCBI Taxonomy" id="10256"/>
    <lineage>
        <taxon>Viruses</taxon>
        <taxon>Varidnaviria</taxon>
        <taxon>Bamfordvirae</taxon>
        <taxon>Nucleocytoviricota</taxon>
        <taxon>Pokkesviricetes</taxon>
        <taxon>Chitovirales</taxon>
        <taxon>Poxviridae</taxon>
        <taxon>Chordopoxvirinae</taxon>
        <taxon>Orthopoxvirus</taxon>
        <taxon>Orthopoxvirus raccoonpox</taxon>
    </lineage>
</organism>
<dbReference type="RefSeq" id="YP_009143349.1">
    <property type="nucleotide sequence ID" value="NC_027213.1"/>
</dbReference>
<dbReference type="InterPro" id="IPR000210">
    <property type="entry name" value="BTB/POZ_dom"/>
</dbReference>
<dbReference type="PRINTS" id="PR00501">
    <property type="entry name" value="KELCHREPEAT"/>
</dbReference>
<organismHost>
    <name type="scientific">Procyon lotor</name>
    <name type="common">Raccoon</name>
    <dbReference type="NCBI Taxonomy" id="9654"/>
</organismHost>
<keyword evidence="2" id="KW-1185">Reference proteome</keyword>
<dbReference type="InterPro" id="IPR006652">
    <property type="entry name" value="Kelch_1"/>
</dbReference>
<protein>
    <submittedName>
        <fullName evidence="1">Kelch-like protein</fullName>
    </submittedName>
</protein>
<evidence type="ECO:0000313" key="2">
    <source>
        <dbReference type="Proteomes" id="UP000101745"/>
    </source>
</evidence>